<evidence type="ECO:0000313" key="3">
    <source>
        <dbReference type="Proteomes" id="UP000008076"/>
    </source>
</evidence>
<dbReference type="OMA" id="FICCDEY"/>
<protein>
    <submittedName>
        <fullName evidence="2">Uncharacterized protein</fullName>
    </submittedName>
</protein>
<dbReference type="EMBL" id="DS550816">
    <property type="protein sequence ID" value="EDR22102.1"/>
    <property type="molecule type" value="Genomic_DNA"/>
</dbReference>
<proteinExistence type="predicted"/>
<keyword evidence="1" id="KW-0175">Coiled coil</keyword>
<organism evidence="3">
    <name type="scientific">Entamoeba dispar (strain ATCC PRA-260 / SAW760)</name>
    <dbReference type="NCBI Taxonomy" id="370354"/>
    <lineage>
        <taxon>Eukaryota</taxon>
        <taxon>Amoebozoa</taxon>
        <taxon>Evosea</taxon>
        <taxon>Archamoebae</taxon>
        <taxon>Mastigamoebida</taxon>
        <taxon>Entamoebidae</taxon>
        <taxon>Entamoeba</taxon>
    </lineage>
</organism>
<dbReference type="RefSeq" id="XP_001741450.1">
    <property type="nucleotide sequence ID" value="XM_001741398.1"/>
</dbReference>
<evidence type="ECO:0000313" key="2">
    <source>
        <dbReference type="EMBL" id="EDR22102.1"/>
    </source>
</evidence>
<accession>B0ETQ2</accession>
<dbReference type="Proteomes" id="UP000008076">
    <property type="component" value="Unassembled WGS sequence"/>
</dbReference>
<sequence>MTEPIDLFGISLYPNEIIPCSLLKELFVRFQDEINKKIQQEISYNQQPSLQTQLIQSNNEIKEIRSELISLKDQFHQIKTQQHEIIIQNDSVHSITQTPNTQQDKSNPTQIKQLTNNQIYKTKLPSEEPLSIGIKENIPSKHKNDIKTSKIIPTVTKLGPSTINRQRDELPTNTYSGPFLYPPSDVQQEVENNLTLPPFKETFQNESHFLFSNHSFYSEPLYSYQPSQPSYSNFLTNSPVNIQIPTSDIIEHSLQNELYKSIPSSETTDKVLNYIHNSVTFFKNYTGKSSYKILFDSNKLKETNSFPSQIFYERCKRIKKIAIFICCDEYLFGVYHHSQLIPSGSIIGSSDFMFSIKSPKLPGYNKFDISSKRVNKMFLFDNNNPTDRNKLFEMEFKFGSMIIYSPPDECLHNEINLIANTVDKQMAIDSCIPKSPFKADRIISVSFDI</sequence>
<feature type="coiled-coil region" evidence="1">
    <location>
        <begin position="54"/>
        <end position="81"/>
    </location>
</feature>
<keyword evidence="3" id="KW-1185">Reference proteome</keyword>
<name>B0ETQ2_ENTDS</name>
<dbReference type="eggNOG" id="ENOG502R99N">
    <property type="taxonomic scope" value="Eukaryota"/>
</dbReference>
<dbReference type="OrthoDB" id="28780at2759"/>
<evidence type="ECO:0000256" key="1">
    <source>
        <dbReference type="SAM" id="Coils"/>
    </source>
</evidence>
<dbReference type="AlphaFoldDB" id="B0ETQ2"/>
<dbReference type="VEuPathDB" id="AmoebaDB:EDI_041420"/>
<dbReference type="KEGG" id="edi:EDI_041420"/>
<reference evidence="3" key="1">
    <citation type="submission" date="2007-12" db="EMBL/GenBank/DDBJ databases">
        <title>Annotation of Entamoeba dispar SAW760.</title>
        <authorList>
            <person name="Lorenzi H."/>
            <person name="Inman J."/>
            <person name="Schobel S."/>
            <person name="Amedeo P."/>
            <person name="Caler E."/>
        </authorList>
    </citation>
    <scope>NUCLEOTIDE SEQUENCE [LARGE SCALE GENOMIC DNA]</scope>
    <source>
        <strain evidence="3">ATCC PRA-260 / SAW760</strain>
    </source>
</reference>
<dbReference type="GeneID" id="5886538"/>
<gene>
    <name evidence="2" type="ORF">EDI_041420</name>
</gene>